<dbReference type="InterPro" id="IPR043927">
    <property type="entry name" value="DUF5778"/>
</dbReference>
<organism evidence="2 3">
    <name type="scientific">Haloplanus aerogenes</name>
    <dbReference type="NCBI Taxonomy" id="660522"/>
    <lineage>
        <taxon>Archaea</taxon>
        <taxon>Methanobacteriati</taxon>
        <taxon>Methanobacteriota</taxon>
        <taxon>Stenosarchaea group</taxon>
        <taxon>Halobacteria</taxon>
        <taxon>Halobacteriales</taxon>
        <taxon>Haloferacaceae</taxon>
        <taxon>Haloplanus</taxon>
    </lineage>
</organism>
<reference evidence="2" key="3">
    <citation type="submission" date="2018-10" db="EMBL/GenBank/DDBJ databases">
        <authorList>
            <person name="Whitman W."/>
            <person name="Huntemann M."/>
            <person name="Clum A."/>
            <person name="Pillay M."/>
            <person name="Palaniappan K."/>
            <person name="Varghese N."/>
            <person name="Mikhailova N."/>
            <person name="Stamatis D."/>
            <person name="Reddy T."/>
            <person name="Daum C."/>
            <person name="Shapiro N."/>
            <person name="Ivanova N."/>
            <person name="Kyrpides N."/>
            <person name="Woyke T."/>
        </authorList>
    </citation>
    <scope>NUCLEOTIDE SEQUENCE</scope>
    <source>
        <strain evidence="2">CGMCC 1.10124</strain>
    </source>
</reference>
<dbReference type="Proteomes" id="UP000277326">
    <property type="component" value="Unassembled WGS sequence"/>
</dbReference>
<dbReference type="EMBL" id="CP034145">
    <property type="protein sequence ID" value="AZH26656.1"/>
    <property type="molecule type" value="Genomic_DNA"/>
</dbReference>
<dbReference type="GeneID" id="38472680"/>
<dbReference type="KEGG" id="haer:DU502_15300"/>
<dbReference type="RefSeq" id="WP_121921615.1">
    <property type="nucleotide sequence ID" value="NZ_CP034145.1"/>
</dbReference>
<protein>
    <submittedName>
        <fullName evidence="2">Uncharacterized protein</fullName>
    </submittedName>
</protein>
<dbReference type="AlphaFoldDB" id="A0A3M0D9R2"/>
<reference evidence="2 3" key="1">
    <citation type="journal article" date="2015" name="Stand. Genomic Sci.">
        <title>Genomic Encyclopedia of Bacterial and Archaeal Type Strains, Phase III: the genomes of soil and plant-associated and newly described type strains.</title>
        <authorList>
            <person name="Whitman W.B."/>
            <person name="Woyke T."/>
            <person name="Klenk H.P."/>
            <person name="Zhou Y."/>
            <person name="Lilburn T.G."/>
            <person name="Beck B.J."/>
            <person name="De Vos P."/>
            <person name="Vandamme P."/>
            <person name="Eisen J.A."/>
            <person name="Garrity G."/>
            <person name="Hugenholtz P."/>
            <person name="Kyrpides N.C."/>
        </authorList>
    </citation>
    <scope>NUCLEOTIDE SEQUENCE [LARGE SCALE GENOMIC DNA]</scope>
    <source>
        <strain evidence="2 3">CGMCC 1.10124</strain>
    </source>
</reference>
<sequence length="148" mass="16401">MSDSSDVLDADLYRRTKALLEPGDIDLAGAIVHTDLSGQEDLEMHELTVELNEVIAAHAGKGEAYIYAGNDDTDFSSNQFQGRAVEDDSFVWECQQLLRNGTFDLVFYYEADVDQDALVEAIRDRGYEVTSVVLDADDELEVEGNSNV</sequence>
<evidence type="ECO:0000313" key="1">
    <source>
        <dbReference type="EMBL" id="AZH26656.1"/>
    </source>
</evidence>
<accession>A0A3M0D9R2</accession>
<proteinExistence type="predicted"/>
<gene>
    <name evidence="2" type="ORF">ATH50_3049</name>
    <name evidence="1" type="ORF">DU502_15300</name>
</gene>
<evidence type="ECO:0000313" key="3">
    <source>
        <dbReference type="Proteomes" id="UP000277326"/>
    </source>
</evidence>
<reference evidence="1 4" key="2">
    <citation type="submission" date="2018-07" db="EMBL/GenBank/DDBJ databases">
        <title>Genome sequences of Haloplanus aerogenes JCM 16430T.</title>
        <authorList>
            <person name="Kim Y.B."/>
            <person name="Roh S.W."/>
        </authorList>
    </citation>
    <scope>NUCLEOTIDE SEQUENCE [LARGE SCALE GENOMIC DNA]</scope>
    <source>
        <strain evidence="1 4">JCM 16430</strain>
    </source>
</reference>
<name>A0A3M0D9R2_9EURY</name>
<dbReference type="Pfam" id="PF19090">
    <property type="entry name" value="DUF5778"/>
    <property type="match status" value="1"/>
</dbReference>
<dbReference type="Proteomes" id="UP000282007">
    <property type="component" value="Chromosome"/>
</dbReference>
<evidence type="ECO:0000313" key="2">
    <source>
        <dbReference type="EMBL" id="RMB12893.1"/>
    </source>
</evidence>
<dbReference type="EMBL" id="REFS01000006">
    <property type="protein sequence ID" value="RMB12893.1"/>
    <property type="molecule type" value="Genomic_DNA"/>
</dbReference>
<evidence type="ECO:0000313" key="4">
    <source>
        <dbReference type="Proteomes" id="UP000282007"/>
    </source>
</evidence>
<keyword evidence="4" id="KW-1185">Reference proteome</keyword>